<dbReference type="SUPFAM" id="SSF52540">
    <property type="entry name" value="P-loop containing nucleoside triphosphate hydrolases"/>
    <property type="match status" value="1"/>
</dbReference>
<dbReference type="Gene3D" id="3.30.710.10">
    <property type="entry name" value="Potassium Channel Kv1.1, Chain A"/>
    <property type="match status" value="2"/>
</dbReference>
<evidence type="ECO:0000313" key="2">
    <source>
        <dbReference type="EMBL" id="GFR26301.1"/>
    </source>
</evidence>
<keyword evidence="3" id="KW-1185">Reference proteome</keyword>
<dbReference type="CDD" id="cd18186">
    <property type="entry name" value="BTB_POZ_ZBTB_KLHL-like"/>
    <property type="match status" value="1"/>
</dbReference>
<dbReference type="Pfam" id="PF00651">
    <property type="entry name" value="BTB"/>
    <property type="match status" value="2"/>
</dbReference>
<dbReference type="InterPro" id="IPR000210">
    <property type="entry name" value="BTB/POZ_dom"/>
</dbReference>
<dbReference type="SUPFAM" id="SSF54695">
    <property type="entry name" value="POZ domain"/>
    <property type="match status" value="2"/>
</dbReference>
<dbReference type="CDD" id="cd18300">
    <property type="entry name" value="BTB2_POZ_RhoBTB"/>
    <property type="match status" value="1"/>
</dbReference>
<dbReference type="PROSITE" id="PS50097">
    <property type="entry name" value="BTB"/>
    <property type="match status" value="2"/>
</dbReference>
<dbReference type="AlphaFoldDB" id="A0A8X6K1C0"/>
<dbReference type="Proteomes" id="UP000887116">
    <property type="component" value="Unassembled WGS sequence"/>
</dbReference>
<dbReference type="OrthoDB" id="6020506at2759"/>
<evidence type="ECO:0000259" key="1">
    <source>
        <dbReference type="PROSITE" id="PS50097"/>
    </source>
</evidence>
<organism evidence="2 3">
    <name type="scientific">Trichonephila clavata</name>
    <name type="common">Joro spider</name>
    <name type="synonym">Nephila clavata</name>
    <dbReference type="NCBI Taxonomy" id="2740835"/>
    <lineage>
        <taxon>Eukaryota</taxon>
        <taxon>Metazoa</taxon>
        <taxon>Ecdysozoa</taxon>
        <taxon>Arthropoda</taxon>
        <taxon>Chelicerata</taxon>
        <taxon>Arachnida</taxon>
        <taxon>Araneae</taxon>
        <taxon>Araneomorphae</taxon>
        <taxon>Entelegynae</taxon>
        <taxon>Araneoidea</taxon>
        <taxon>Nephilidae</taxon>
        <taxon>Trichonephila</taxon>
    </lineage>
</organism>
<dbReference type="InterPro" id="IPR011333">
    <property type="entry name" value="SKP1/BTB/POZ_sf"/>
</dbReference>
<dbReference type="PANTHER" id="PTHR24413">
    <property type="entry name" value="SPECKLE-TYPE POZ PROTEIN"/>
    <property type="match status" value="1"/>
</dbReference>
<feature type="domain" description="BTB" evidence="1">
    <location>
        <begin position="231"/>
        <end position="300"/>
    </location>
</feature>
<gene>
    <name evidence="2" type="primary">racA</name>
    <name evidence="2" type="ORF">TNCT_631411</name>
</gene>
<dbReference type="SMART" id="SM00225">
    <property type="entry name" value="BTB"/>
    <property type="match status" value="2"/>
</dbReference>
<reference evidence="2" key="1">
    <citation type="submission" date="2020-07" db="EMBL/GenBank/DDBJ databases">
        <title>Multicomponent nature underlies the extraordinary mechanical properties of spider dragline silk.</title>
        <authorList>
            <person name="Kono N."/>
            <person name="Nakamura H."/>
            <person name="Mori M."/>
            <person name="Yoshida Y."/>
            <person name="Ohtoshi R."/>
            <person name="Malay A.D."/>
            <person name="Moran D.A.P."/>
            <person name="Tomita M."/>
            <person name="Numata K."/>
            <person name="Arakawa K."/>
        </authorList>
    </citation>
    <scope>NUCLEOTIDE SEQUENCE</scope>
</reference>
<accession>A0A8X6K1C0</accession>
<protein>
    <submittedName>
        <fullName evidence="2">Rho-related protein racA</fullName>
    </submittedName>
</protein>
<dbReference type="Gene3D" id="3.40.50.300">
    <property type="entry name" value="P-loop containing nucleotide triphosphate hydrolases"/>
    <property type="match status" value="1"/>
</dbReference>
<sequence>MRIEAWLEYFNNACKISNKDNDWKMLNISKYLKGSALTHYINSCLNISNFDDLCNILIENFLKPNIVNLSDFSQHQLRNNLDQYFHQKLNCGRQLGLSPQLILEGLTDGMPTNIKQLMTNNPPTSPTEWLKESDLITREQGRQLANEISAFYYESSVLTQYGVDAVFENAVRLALLARRQQRFWVKSLRNVTSPLLQIPYRPPKPREPETKVLPSTFEEDMYSLLDKEYETDVNLMVGKSRIHSHKIILIAASSHFKKIFISSSLENSQVITLPTFVRLSPSSVQCFLRFLYTGDLSIITNDIVDDLKIAATFTDIAELKVLINNIEKNNLDEKHALRDTFYKKLTYNLKKICLNEQLFVDVTFKLDDGKSYAHRSILMARCAVMKAMFGGDFRESTAEIIPFPGVTKEAFDIFLHYLYTDSVDESLSVENCLPVIELANRLCLPRLISVIELHIVQKLFTMKAKGISLNEQVFKLFEPCQVHNADQLAEWCQYYIIIHYQDISLNAPKLIRSLHPDNQAYLNKNRWPPAHFLKEQEFYDRCLREQESYEKPQRFLMWKAAKKKVSGCLCPKPKMNVPDNCNSDSKHVIICTPSI</sequence>
<evidence type="ECO:0000313" key="3">
    <source>
        <dbReference type="Proteomes" id="UP000887116"/>
    </source>
</evidence>
<dbReference type="EMBL" id="BMAO01038676">
    <property type="protein sequence ID" value="GFR26301.1"/>
    <property type="molecule type" value="Genomic_DNA"/>
</dbReference>
<dbReference type="FunFam" id="3.30.710.10:FF:000014">
    <property type="entry name" value="Rho-related BTB domain-containing protein 2 isoform 1"/>
    <property type="match status" value="1"/>
</dbReference>
<dbReference type="CDD" id="cd18499">
    <property type="entry name" value="BACK_RHOBTB"/>
    <property type="match status" value="1"/>
</dbReference>
<comment type="caution">
    <text evidence="2">The sequence shown here is derived from an EMBL/GenBank/DDBJ whole genome shotgun (WGS) entry which is preliminary data.</text>
</comment>
<dbReference type="InterPro" id="IPR027417">
    <property type="entry name" value="P-loop_NTPase"/>
</dbReference>
<name>A0A8X6K1C0_TRICU</name>
<proteinExistence type="predicted"/>
<feature type="domain" description="BTB" evidence="1">
    <location>
        <begin position="360"/>
        <end position="427"/>
    </location>
</feature>